<gene>
    <name evidence="1" type="ORF">GWK47_005440</name>
</gene>
<evidence type="ECO:0000313" key="1">
    <source>
        <dbReference type="EMBL" id="KAG0723670.1"/>
    </source>
</evidence>
<name>A0A8J4Y9A5_CHIOP</name>
<proteinExistence type="predicted"/>
<reference evidence="1" key="1">
    <citation type="submission" date="2020-07" db="EMBL/GenBank/DDBJ databases">
        <title>The High-quality genome of the commercially important snow crab, Chionoecetes opilio.</title>
        <authorList>
            <person name="Jeong J.-H."/>
            <person name="Ryu S."/>
        </authorList>
    </citation>
    <scope>NUCLEOTIDE SEQUENCE</scope>
    <source>
        <strain evidence="1">MADBK_172401_WGS</strain>
        <tissue evidence="1">Digestive gland</tissue>
    </source>
</reference>
<evidence type="ECO:0000313" key="2">
    <source>
        <dbReference type="Proteomes" id="UP000770661"/>
    </source>
</evidence>
<organism evidence="1 2">
    <name type="scientific">Chionoecetes opilio</name>
    <name type="common">Atlantic snow crab</name>
    <name type="synonym">Cancer opilio</name>
    <dbReference type="NCBI Taxonomy" id="41210"/>
    <lineage>
        <taxon>Eukaryota</taxon>
        <taxon>Metazoa</taxon>
        <taxon>Ecdysozoa</taxon>
        <taxon>Arthropoda</taxon>
        <taxon>Crustacea</taxon>
        <taxon>Multicrustacea</taxon>
        <taxon>Malacostraca</taxon>
        <taxon>Eumalacostraca</taxon>
        <taxon>Eucarida</taxon>
        <taxon>Decapoda</taxon>
        <taxon>Pleocyemata</taxon>
        <taxon>Brachyura</taxon>
        <taxon>Eubrachyura</taxon>
        <taxon>Majoidea</taxon>
        <taxon>Majidae</taxon>
        <taxon>Chionoecetes</taxon>
    </lineage>
</organism>
<protein>
    <submittedName>
        <fullName evidence="1">Uncharacterized protein</fullName>
    </submittedName>
</protein>
<dbReference type="EMBL" id="JACEEZ010007926">
    <property type="protein sequence ID" value="KAG0723670.1"/>
    <property type="molecule type" value="Genomic_DNA"/>
</dbReference>
<dbReference type="Proteomes" id="UP000770661">
    <property type="component" value="Unassembled WGS sequence"/>
</dbReference>
<keyword evidence="2" id="KW-1185">Reference proteome</keyword>
<sequence length="220" mass="23612">MLNGHHGALCWHGGNTGRCPRCIPHWPRPDPVLEHPLLRDRCFCAHTTRALLRHSRTGRIQLTLRWHGRPLPALALAASVLSRCAGSSRTWSVITAARRLGTTAPVSAAAGACVVCGSGEHAFTGLCLPPTGGWGAALALAPNACQHQTPWNPRCPARLTHSCVHCKFARPAAVEEAPLLPTFGLQPHWAPPLPRIETPRDHGPAMTKEEAPVSVLCCPL</sequence>
<accession>A0A8J4Y9A5</accession>
<comment type="caution">
    <text evidence="1">The sequence shown here is derived from an EMBL/GenBank/DDBJ whole genome shotgun (WGS) entry which is preliminary data.</text>
</comment>
<dbReference type="AlphaFoldDB" id="A0A8J4Y9A5"/>